<keyword evidence="3" id="KW-1185">Reference proteome</keyword>
<dbReference type="Proteomes" id="UP000237144">
    <property type="component" value="Unassembled WGS sequence"/>
</dbReference>
<comment type="similarity">
    <text evidence="1">Belongs to the UPF0598 family.</text>
</comment>
<evidence type="ECO:0000313" key="3">
    <source>
        <dbReference type="Proteomes" id="UP000237144"/>
    </source>
</evidence>
<proteinExistence type="inferred from homology"/>
<organism evidence="2 3">
    <name type="scientific">Rhodotorula taiwanensis</name>
    <dbReference type="NCBI Taxonomy" id="741276"/>
    <lineage>
        <taxon>Eukaryota</taxon>
        <taxon>Fungi</taxon>
        <taxon>Dikarya</taxon>
        <taxon>Basidiomycota</taxon>
        <taxon>Pucciniomycotina</taxon>
        <taxon>Microbotryomycetes</taxon>
        <taxon>Sporidiobolales</taxon>
        <taxon>Sporidiobolaceae</taxon>
        <taxon>Rhodotorula</taxon>
    </lineage>
</organism>
<dbReference type="PANTHER" id="PTHR31449">
    <property type="entry name" value="UPF0598 PROTEIN C8ORF82"/>
    <property type="match status" value="1"/>
</dbReference>
<gene>
    <name evidence="2" type="ORF">BMF94_5694</name>
</gene>
<evidence type="ECO:0000313" key="2">
    <source>
        <dbReference type="EMBL" id="POY71382.1"/>
    </source>
</evidence>
<dbReference type="InterPro" id="IPR028108">
    <property type="entry name" value="DUF4505"/>
</dbReference>
<evidence type="ECO:0000256" key="1">
    <source>
        <dbReference type="ARBA" id="ARBA00006322"/>
    </source>
</evidence>
<name>A0A2S5B3L8_9BASI</name>
<dbReference type="EMBL" id="PJQD01000085">
    <property type="protein sequence ID" value="POY71382.1"/>
    <property type="molecule type" value="Genomic_DNA"/>
</dbReference>
<dbReference type="PANTHER" id="PTHR31449:SF3">
    <property type="entry name" value="UPF0598 PROTEIN C8ORF82"/>
    <property type="match status" value="1"/>
</dbReference>
<dbReference type="Pfam" id="PF14956">
    <property type="entry name" value="DUF4505"/>
    <property type="match status" value="1"/>
</dbReference>
<reference evidence="2 3" key="1">
    <citation type="journal article" date="2018" name="Front. Microbiol.">
        <title>Prospects for Fungal Bioremediation of Acidic Radioactive Waste Sites: Characterization and Genome Sequence of Rhodotorula taiwanensis MD1149.</title>
        <authorList>
            <person name="Tkavc R."/>
            <person name="Matrosova V.Y."/>
            <person name="Grichenko O.E."/>
            <person name="Gostincar C."/>
            <person name="Volpe R.P."/>
            <person name="Klimenkova P."/>
            <person name="Gaidamakova E.K."/>
            <person name="Zhou C.E."/>
            <person name="Stewart B.J."/>
            <person name="Lyman M.G."/>
            <person name="Malfatti S.A."/>
            <person name="Rubinfeld B."/>
            <person name="Courtot M."/>
            <person name="Singh J."/>
            <person name="Dalgard C.L."/>
            <person name="Hamilton T."/>
            <person name="Frey K.G."/>
            <person name="Gunde-Cimerman N."/>
            <person name="Dugan L."/>
            <person name="Daly M.J."/>
        </authorList>
    </citation>
    <scope>NUCLEOTIDE SEQUENCE [LARGE SCALE GENOMIC DNA]</scope>
    <source>
        <strain evidence="2 3">MD1149</strain>
    </source>
</reference>
<protein>
    <submittedName>
        <fullName evidence="2">Uncharacterized protein</fullName>
    </submittedName>
</protein>
<sequence length="123" mass="14384">MLYGQPSQRLARLRTIRRASAESAFPAPIRQRHFSSTRPSANLQERTYYYDVDVHGQLLLSAAKHRNVATAYRDVRFLDTFYMRMRRNDGIDSEEAQAARRLGYEYVSECMGEMNYVRPDRNG</sequence>
<accession>A0A2S5B3L8</accession>
<dbReference type="OrthoDB" id="10260024at2759"/>
<dbReference type="AlphaFoldDB" id="A0A2S5B3L8"/>
<comment type="caution">
    <text evidence="2">The sequence shown here is derived from an EMBL/GenBank/DDBJ whole genome shotgun (WGS) entry which is preliminary data.</text>
</comment>